<dbReference type="GO" id="GO:0008233">
    <property type="term" value="F:peptidase activity"/>
    <property type="evidence" value="ECO:0007669"/>
    <property type="project" value="UniProtKB-KW"/>
</dbReference>
<organism evidence="4 5">
    <name type="scientific">Pendulispora rubella</name>
    <dbReference type="NCBI Taxonomy" id="2741070"/>
    <lineage>
        <taxon>Bacteria</taxon>
        <taxon>Pseudomonadati</taxon>
        <taxon>Myxococcota</taxon>
        <taxon>Myxococcia</taxon>
        <taxon>Myxococcales</taxon>
        <taxon>Sorangiineae</taxon>
        <taxon>Pendulisporaceae</taxon>
        <taxon>Pendulispora</taxon>
    </lineage>
</organism>
<dbReference type="SUPFAM" id="SSF54736">
    <property type="entry name" value="ClpS-like"/>
    <property type="match status" value="1"/>
</dbReference>
<dbReference type="InterPro" id="IPR014719">
    <property type="entry name" value="Ribosomal_bL12_C/ClpS-like"/>
</dbReference>
<keyword evidence="5" id="KW-1185">Reference proteome</keyword>
<dbReference type="HAMAP" id="MF_00302">
    <property type="entry name" value="ClpS"/>
    <property type="match status" value="1"/>
</dbReference>
<dbReference type="GO" id="GO:0006508">
    <property type="term" value="P:proteolysis"/>
    <property type="evidence" value="ECO:0007669"/>
    <property type="project" value="UniProtKB-KW"/>
</dbReference>
<dbReference type="RefSeq" id="WP_394838546.1">
    <property type="nucleotide sequence ID" value="NZ_CP089929.1"/>
</dbReference>
<comment type="function">
    <text evidence="1">Involved in the modulation of the specificity of the ClpAP-mediated ATP-dependent protein degradation.</text>
</comment>
<dbReference type="EMBL" id="CP089983">
    <property type="protein sequence ID" value="WXB08870.1"/>
    <property type="molecule type" value="Genomic_DNA"/>
</dbReference>
<feature type="compositionally biased region" description="Pro residues" evidence="2">
    <location>
        <begin position="59"/>
        <end position="68"/>
    </location>
</feature>
<accession>A0ABZ2LDL2</accession>
<reference evidence="4" key="1">
    <citation type="submission" date="2021-12" db="EMBL/GenBank/DDBJ databases">
        <title>Discovery of the Pendulisporaceae a myxobacterial family with distinct sporulation behavior and unique specialized metabolism.</title>
        <authorList>
            <person name="Garcia R."/>
            <person name="Popoff A."/>
            <person name="Bader C.D."/>
            <person name="Loehr J."/>
            <person name="Walesch S."/>
            <person name="Walt C."/>
            <person name="Boldt J."/>
            <person name="Bunk B."/>
            <person name="Haeckl F.J.F.P.J."/>
            <person name="Gunesch A.P."/>
            <person name="Birkelbach J."/>
            <person name="Nuebel U."/>
            <person name="Pietschmann T."/>
            <person name="Bach T."/>
            <person name="Mueller R."/>
        </authorList>
    </citation>
    <scope>NUCLEOTIDE SEQUENCE</scope>
    <source>
        <strain evidence="4">MSr11367</strain>
    </source>
</reference>
<comment type="subunit">
    <text evidence="1">Binds to the N-terminal domain of the chaperone ClpA.</text>
</comment>
<dbReference type="PANTHER" id="PTHR33473:SF19">
    <property type="entry name" value="ATP-DEPENDENT CLP PROTEASE ADAPTER PROTEIN CLPS"/>
    <property type="match status" value="1"/>
</dbReference>
<keyword evidence="4" id="KW-0645">Protease</keyword>
<dbReference type="PANTHER" id="PTHR33473">
    <property type="entry name" value="ATP-DEPENDENT CLP PROTEASE ADAPTER PROTEIN CLPS1, CHLOROPLASTIC"/>
    <property type="match status" value="1"/>
</dbReference>
<dbReference type="Proteomes" id="UP001374803">
    <property type="component" value="Chromosome"/>
</dbReference>
<evidence type="ECO:0000313" key="4">
    <source>
        <dbReference type="EMBL" id="WXB08870.1"/>
    </source>
</evidence>
<feature type="domain" description="Adaptor protein ClpS core" evidence="3">
    <location>
        <begin position="91"/>
        <end position="166"/>
    </location>
</feature>
<sequence>MTSFSASGRIEPFDYPSNLQKPQVAGLDPGRLSAGVAHRSRRTEVGGAMWVVASEPKKPQNPGPPQGPGDPGESGESDVDVDERTLPTTVRRYKVVFHNDDYTTMEFVVDCLMTFFHKSETEATHVMLTVHRKGSAVAGIYPREVAETKVEQVMDHARKHGMPLLLTAEPE</sequence>
<comment type="similarity">
    <text evidence="1">Belongs to the ClpS family.</text>
</comment>
<feature type="region of interest" description="Disordered" evidence="2">
    <location>
        <begin position="1"/>
        <end position="83"/>
    </location>
</feature>
<dbReference type="Gene3D" id="3.30.1390.10">
    <property type="match status" value="1"/>
</dbReference>
<proteinExistence type="inferred from homology"/>
<name>A0ABZ2LDL2_9BACT</name>
<dbReference type="Pfam" id="PF02617">
    <property type="entry name" value="ClpS"/>
    <property type="match status" value="1"/>
</dbReference>
<evidence type="ECO:0000259" key="3">
    <source>
        <dbReference type="Pfam" id="PF02617"/>
    </source>
</evidence>
<evidence type="ECO:0000256" key="2">
    <source>
        <dbReference type="SAM" id="MobiDB-lite"/>
    </source>
</evidence>
<dbReference type="InterPro" id="IPR003769">
    <property type="entry name" value="ClpS_core"/>
</dbReference>
<keyword evidence="4" id="KW-0378">Hydrolase</keyword>
<gene>
    <name evidence="1" type="primary">clpS</name>
    <name evidence="4" type="ORF">LVJ94_16725</name>
</gene>
<protein>
    <recommendedName>
        <fullName evidence="1">ATP-dependent Clp protease adapter protein ClpS</fullName>
    </recommendedName>
</protein>
<dbReference type="InterPro" id="IPR022935">
    <property type="entry name" value="ClpS"/>
</dbReference>
<evidence type="ECO:0000313" key="5">
    <source>
        <dbReference type="Proteomes" id="UP001374803"/>
    </source>
</evidence>
<evidence type="ECO:0000256" key="1">
    <source>
        <dbReference type="HAMAP-Rule" id="MF_00302"/>
    </source>
</evidence>